<dbReference type="CDD" id="cd20550">
    <property type="entry name" value="CYCLIN_TFIIB_archaea_like_rpt2"/>
    <property type="match status" value="1"/>
</dbReference>
<evidence type="ECO:0000256" key="9">
    <source>
        <dbReference type="ARBA" id="ARBA00053882"/>
    </source>
</evidence>
<dbReference type="InterPro" id="IPR023484">
    <property type="entry name" value="TFIIB_arc"/>
</dbReference>
<evidence type="ECO:0000256" key="11">
    <source>
        <dbReference type="PROSITE-ProRule" id="PRU00469"/>
    </source>
</evidence>
<dbReference type="PROSITE" id="PS51134">
    <property type="entry name" value="ZF_TFIIB"/>
    <property type="match status" value="1"/>
</dbReference>
<evidence type="ECO:0000256" key="1">
    <source>
        <dbReference type="ARBA" id="ARBA00010857"/>
    </source>
</evidence>
<dbReference type="eggNOG" id="arCOG01981">
    <property type="taxonomic scope" value="Archaea"/>
</dbReference>
<keyword evidence="13" id="KW-0648">Protein biosynthesis</keyword>
<dbReference type="Pfam" id="PF00382">
    <property type="entry name" value="TFIIB"/>
    <property type="match status" value="2"/>
</dbReference>
<evidence type="ECO:0000256" key="8">
    <source>
        <dbReference type="ARBA" id="ARBA00023163"/>
    </source>
</evidence>
<gene>
    <name evidence="10" type="primary">tfb</name>
    <name evidence="13" type="ORF">HSB1_40480</name>
</gene>
<dbReference type="GO" id="GO:0008270">
    <property type="term" value="F:zinc ion binding"/>
    <property type="evidence" value="ECO:0007669"/>
    <property type="project" value="UniProtKB-UniRule"/>
</dbReference>
<dbReference type="GO" id="GO:0003743">
    <property type="term" value="F:translation initiation factor activity"/>
    <property type="evidence" value="ECO:0007669"/>
    <property type="project" value="UniProtKB-KW"/>
</dbReference>
<dbReference type="InterPro" id="IPR013150">
    <property type="entry name" value="TFIIB_cyclin"/>
</dbReference>
<feature type="binding site" evidence="10">
    <location>
        <position position="118"/>
    </location>
    <ligand>
        <name>Zn(2+)</name>
        <dbReference type="ChEBI" id="CHEBI:29105"/>
    </ligand>
</feature>
<dbReference type="PATRIC" id="fig|1210908.3.peg.3813"/>
<keyword evidence="4 10" id="KW-0677">Repeat</keyword>
<dbReference type="PANTHER" id="PTHR11618">
    <property type="entry name" value="TRANSCRIPTION INITIATION FACTOR IIB-RELATED"/>
    <property type="match status" value="1"/>
</dbReference>
<dbReference type="InterPro" id="IPR036915">
    <property type="entry name" value="Cyclin-like_sf"/>
</dbReference>
<comment type="caution">
    <text evidence="13">The sequence shown here is derived from an EMBL/GenBank/DDBJ whole genome shotgun (WGS) entry which is preliminary data.</text>
</comment>
<dbReference type="InterPro" id="IPR013137">
    <property type="entry name" value="Znf_TFIIB"/>
</dbReference>
<feature type="repeat" description="1" evidence="10">
    <location>
        <begin position="209"/>
        <end position="292"/>
    </location>
</feature>
<evidence type="ECO:0000256" key="3">
    <source>
        <dbReference type="ARBA" id="ARBA00022723"/>
    </source>
</evidence>
<comment type="function">
    <text evidence="9 10">Stabilizes TBP binding to an archaeal box-A promoter. Also responsible for recruiting RNA polymerase II to the pre-initiation complex (DNA-TBP-TFIIB).</text>
</comment>
<keyword evidence="13" id="KW-0396">Initiation factor</keyword>
<keyword evidence="7 10" id="KW-0805">Transcription regulation</keyword>
<dbReference type="Gene3D" id="1.10.472.170">
    <property type="match status" value="1"/>
</dbReference>
<dbReference type="InterPro" id="IPR013763">
    <property type="entry name" value="Cyclin-like_dom"/>
</dbReference>
<dbReference type="Proteomes" id="UP000007813">
    <property type="component" value="Unassembled WGS sequence"/>
</dbReference>
<dbReference type="GO" id="GO:0003700">
    <property type="term" value="F:DNA-binding transcription factor activity"/>
    <property type="evidence" value="ECO:0007669"/>
    <property type="project" value="UniProtKB-UniRule"/>
</dbReference>
<dbReference type="SUPFAM" id="SSF57783">
    <property type="entry name" value="Zinc beta-ribbon"/>
    <property type="match status" value="1"/>
</dbReference>
<feature type="binding site" evidence="10">
    <location>
        <position position="98"/>
    </location>
    <ligand>
        <name>Zn(2+)</name>
        <dbReference type="ChEBI" id="CHEBI:29105"/>
    </ligand>
</feature>
<dbReference type="PANTHER" id="PTHR11618:SF13">
    <property type="entry name" value="TRANSCRIPTION INITIATION FACTOR IIB"/>
    <property type="match status" value="1"/>
</dbReference>
<keyword evidence="8 10" id="KW-0804">Transcription</keyword>
<name>J3ETY1_9EURY</name>
<dbReference type="NCBIfam" id="NF001658">
    <property type="entry name" value="PRK00423.1"/>
    <property type="match status" value="1"/>
</dbReference>
<keyword evidence="5 11" id="KW-0863">Zinc-finger</keyword>
<dbReference type="Pfam" id="PF08271">
    <property type="entry name" value="Zn_Ribbon_TF"/>
    <property type="match status" value="1"/>
</dbReference>
<dbReference type="GO" id="GO:0017025">
    <property type="term" value="F:TBP-class protein binding"/>
    <property type="evidence" value="ECO:0007669"/>
    <property type="project" value="InterPro"/>
</dbReference>
<dbReference type="AlphaFoldDB" id="J3ETY1"/>
<dbReference type="InterPro" id="IPR023486">
    <property type="entry name" value="TFIIB_CS"/>
</dbReference>
<proteinExistence type="inferred from homology"/>
<keyword evidence="6 10" id="KW-0862">Zinc</keyword>
<dbReference type="PROSITE" id="PS00782">
    <property type="entry name" value="TFIIB"/>
    <property type="match status" value="1"/>
</dbReference>
<evidence type="ECO:0000256" key="6">
    <source>
        <dbReference type="ARBA" id="ARBA00022833"/>
    </source>
</evidence>
<evidence type="ECO:0000313" key="13">
    <source>
        <dbReference type="EMBL" id="EJN57687.1"/>
    </source>
</evidence>
<feature type="binding site" evidence="10">
    <location>
        <position position="115"/>
    </location>
    <ligand>
        <name>Zn(2+)</name>
        <dbReference type="ChEBI" id="CHEBI:29105"/>
    </ligand>
</feature>
<dbReference type="SMART" id="SM00385">
    <property type="entry name" value="CYCLIN"/>
    <property type="match status" value="2"/>
</dbReference>
<dbReference type="HAMAP" id="MF_00383">
    <property type="entry name" value="TF2B_arch"/>
    <property type="match status" value="1"/>
</dbReference>
<comment type="similarity">
    <text evidence="1 10">Belongs to the TFIIB family.</text>
</comment>
<evidence type="ECO:0000256" key="2">
    <source>
        <dbReference type="ARBA" id="ARBA00013932"/>
    </source>
</evidence>
<sequence length="389" mass="43400">MPPVAFRDSAATWRTRTADGTTISPRVTGHTTQYGRRLSHEGRTWVRRGAVGLPDTADPALLFQEIELALMVKFSPHRTETAEPEETETVEQSATQLCPECESEAIVQDGDELLCEDCGLVLDEQTIDRGPEWRAFNASERDSKSRVGAPTTQTMHDKGLTTQIDWKNKDAYGNSLSSRKREQMSRLRTWQERVRTKDAGERNLQFALSEMDRMASALGVPKSTREVASVIYRRALNEDLIRGRSIEGVATGCLYAACRQEGIPRSLDEVADVSRVPYQEIGRTYRYVAKELSLEMRPVDPKEYVPRFASELGVPEEVEQKANDVIDTAAEEGLLSGKSPTGFAAAALYAAGLLCNEKRTQKEVADVAQVTEVTIRNRYQEQIEAMGIH</sequence>
<evidence type="ECO:0000259" key="12">
    <source>
        <dbReference type="PROSITE" id="PS51134"/>
    </source>
</evidence>
<evidence type="ECO:0000256" key="5">
    <source>
        <dbReference type="ARBA" id="ARBA00022771"/>
    </source>
</evidence>
<feature type="repeat" description="2" evidence="10">
    <location>
        <begin position="303"/>
        <end position="384"/>
    </location>
</feature>
<dbReference type="SUPFAM" id="SSF47954">
    <property type="entry name" value="Cyclin-like"/>
    <property type="match status" value="2"/>
</dbReference>
<dbReference type="GO" id="GO:0070897">
    <property type="term" value="P:transcription preinitiation complex assembly"/>
    <property type="evidence" value="ECO:0007669"/>
    <property type="project" value="InterPro"/>
</dbReference>
<organism evidence="13 14">
    <name type="scientific">Halogranum salarium B-1</name>
    <dbReference type="NCBI Taxonomy" id="1210908"/>
    <lineage>
        <taxon>Archaea</taxon>
        <taxon>Methanobacteriati</taxon>
        <taxon>Methanobacteriota</taxon>
        <taxon>Stenosarchaea group</taxon>
        <taxon>Halobacteria</taxon>
        <taxon>Halobacteriales</taxon>
        <taxon>Haloferacaceae</taxon>
    </lineage>
</organism>
<dbReference type="PRINTS" id="PR00685">
    <property type="entry name" value="TIFACTORIIB"/>
</dbReference>
<reference evidence="13 14" key="1">
    <citation type="journal article" date="2012" name="J. Bacteriol.">
        <title>Draft Genome Sequence of the Extremely Halophilic Archaeon Halogranum salarium B-1T.</title>
        <authorList>
            <person name="Kim K.K."/>
            <person name="Lee K.C."/>
            <person name="Lee J.S."/>
        </authorList>
    </citation>
    <scope>NUCLEOTIDE SEQUENCE [LARGE SCALE GENOMIC DNA]</scope>
    <source>
        <strain evidence="13 14">B-1</strain>
    </source>
</reference>
<evidence type="ECO:0000256" key="7">
    <source>
        <dbReference type="ARBA" id="ARBA00023015"/>
    </source>
</evidence>
<protein>
    <recommendedName>
        <fullName evidence="2 10">Transcription initiation factor IIB</fullName>
        <shortName evidence="10">TFIIB</shortName>
    </recommendedName>
</protein>
<dbReference type="CDD" id="cd20549">
    <property type="entry name" value="CYCLIN_TFIIB_archaea_like_rpt1"/>
    <property type="match status" value="1"/>
</dbReference>
<dbReference type="GO" id="GO:0097550">
    <property type="term" value="C:transcription preinitiation complex"/>
    <property type="evidence" value="ECO:0007669"/>
    <property type="project" value="TreeGrafter"/>
</dbReference>
<feature type="domain" description="TFIIB-type" evidence="12">
    <location>
        <begin position="94"/>
        <end position="123"/>
    </location>
</feature>
<dbReference type="FunFam" id="1.10.472.10:FF:000023">
    <property type="entry name" value="Transcription initiation factor IIB"/>
    <property type="match status" value="1"/>
</dbReference>
<evidence type="ECO:0000256" key="10">
    <source>
        <dbReference type="HAMAP-Rule" id="MF_00383"/>
    </source>
</evidence>
<evidence type="ECO:0000256" key="4">
    <source>
        <dbReference type="ARBA" id="ARBA00022737"/>
    </source>
</evidence>
<accession>J3ETY1</accession>
<dbReference type="EMBL" id="ALJD01000012">
    <property type="protein sequence ID" value="EJN57687.1"/>
    <property type="molecule type" value="Genomic_DNA"/>
</dbReference>
<keyword evidence="3 10" id="KW-0479">Metal-binding</keyword>
<evidence type="ECO:0000313" key="14">
    <source>
        <dbReference type="Proteomes" id="UP000007813"/>
    </source>
</evidence>
<dbReference type="FunFam" id="1.10.472.170:FF:000001">
    <property type="entry name" value="Transcription initiation factor IIB"/>
    <property type="match status" value="1"/>
</dbReference>
<dbReference type="Gene3D" id="1.10.472.10">
    <property type="entry name" value="Cyclin-like"/>
    <property type="match status" value="1"/>
</dbReference>
<dbReference type="InterPro" id="IPR000812">
    <property type="entry name" value="TFIIB"/>
</dbReference>
<feature type="binding site" evidence="10">
    <location>
        <position position="101"/>
    </location>
    <ligand>
        <name>Zn(2+)</name>
        <dbReference type="ChEBI" id="CHEBI:29105"/>
    </ligand>
</feature>